<dbReference type="Gene3D" id="4.10.1110.10">
    <property type="entry name" value="AN1-like Zinc finger"/>
    <property type="match status" value="1"/>
</dbReference>
<dbReference type="Gene3D" id="1.20.5.4770">
    <property type="match status" value="1"/>
</dbReference>
<evidence type="ECO:0008006" key="9">
    <source>
        <dbReference type="Google" id="ProtNLM"/>
    </source>
</evidence>
<dbReference type="Pfam" id="PF01428">
    <property type="entry name" value="zf-AN1"/>
    <property type="match status" value="1"/>
</dbReference>
<dbReference type="PANTHER" id="PTHR10634:SF149">
    <property type="entry name" value="AN1-TYPE DOMAIN-CONTAINING PROTEIN-RELATED"/>
    <property type="match status" value="1"/>
</dbReference>
<sequence length="205" mass="23113">MKVKNNCNTHRLCRNGCGFYGSSQFDGMCSKCYKAVTLESHKKTFIDPSLYGTVVHSAHLEHANMDQPLHSRSSTNEVVEPAQQDLFTKSDYPCGNAVPKSLVDGELKGSDHVVNREMQNKVQPTASSPPVLLGGYQAPVTQINRCYECHKRVGLTGFQCRCGFLFCGYHRYTDRHNCTFDYQEQAQQEIRKANPTVMGEKIRKL</sequence>
<dbReference type="InterPro" id="IPR050652">
    <property type="entry name" value="AN1_A20_ZnFinger"/>
</dbReference>
<dbReference type="PROSITE" id="PS51036">
    <property type="entry name" value="ZF_A20"/>
    <property type="match status" value="1"/>
</dbReference>
<name>A0A8T0DC86_9TREM</name>
<evidence type="ECO:0000313" key="7">
    <source>
        <dbReference type="EMBL" id="KAF8564438.1"/>
    </source>
</evidence>
<dbReference type="GO" id="GO:0008270">
    <property type="term" value="F:zinc ion binding"/>
    <property type="evidence" value="ECO:0007669"/>
    <property type="project" value="UniProtKB-KW"/>
</dbReference>
<dbReference type="SUPFAM" id="SSF57716">
    <property type="entry name" value="Glucocorticoid receptor-like (DNA-binding domain)"/>
    <property type="match status" value="1"/>
</dbReference>
<dbReference type="EMBL" id="JTDF01008688">
    <property type="protein sequence ID" value="KAF8564438.1"/>
    <property type="molecule type" value="Genomic_DNA"/>
</dbReference>
<evidence type="ECO:0000259" key="5">
    <source>
        <dbReference type="PROSITE" id="PS51036"/>
    </source>
</evidence>
<organism evidence="7 8">
    <name type="scientific">Paragonimus westermani</name>
    <dbReference type="NCBI Taxonomy" id="34504"/>
    <lineage>
        <taxon>Eukaryota</taxon>
        <taxon>Metazoa</taxon>
        <taxon>Spiralia</taxon>
        <taxon>Lophotrochozoa</taxon>
        <taxon>Platyhelminthes</taxon>
        <taxon>Trematoda</taxon>
        <taxon>Digenea</taxon>
        <taxon>Plagiorchiida</taxon>
        <taxon>Troglotremata</taxon>
        <taxon>Troglotrematidae</taxon>
        <taxon>Paragonimus</taxon>
    </lineage>
</organism>
<dbReference type="PROSITE" id="PS51039">
    <property type="entry name" value="ZF_AN1"/>
    <property type="match status" value="1"/>
</dbReference>
<dbReference type="SUPFAM" id="SSF118310">
    <property type="entry name" value="AN1-like Zinc finger"/>
    <property type="match status" value="1"/>
</dbReference>
<keyword evidence="3" id="KW-0862">Zinc</keyword>
<feature type="domain" description="AN1-type" evidence="6">
    <location>
        <begin position="140"/>
        <end position="186"/>
    </location>
</feature>
<reference evidence="7 8" key="1">
    <citation type="submission" date="2019-07" db="EMBL/GenBank/DDBJ databases">
        <title>Annotation for the trematode Paragonimus westermani.</title>
        <authorList>
            <person name="Choi Y.-J."/>
        </authorList>
    </citation>
    <scope>NUCLEOTIDE SEQUENCE [LARGE SCALE GENOMIC DNA]</scope>
    <source>
        <strain evidence="7">180907_Pwestermani</strain>
    </source>
</reference>
<feature type="domain" description="A20-type" evidence="5">
    <location>
        <begin position="7"/>
        <end position="41"/>
    </location>
</feature>
<evidence type="ECO:0000256" key="3">
    <source>
        <dbReference type="ARBA" id="ARBA00022833"/>
    </source>
</evidence>
<comment type="caution">
    <text evidence="7">The sequence shown here is derived from an EMBL/GenBank/DDBJ whole genome shotgun (WGS) entry which is preliminary data.</text>
</comment>
<dbReference type="InterPro" id="IPR002653">
    <property type="entry name" value="Znf_A20"/>
</dbReference>
<evidence type="ECO:0000256" key="1">
    <source>
        <dbReference type="ARBA" id="ARBA00022723"/>
    </source>
</evidence>
<gene>
    <name evidence="7" type="ORF">P879_09504</name>
</gene>
<dbReference type="OrthoDB" id="428577at2759"/>
<dbReference type="GO" id="GO:0003677">
    <property type="term" value="F:DNA binding"/>
    <property type="evidence" value="ECO:0007669"/>
    <property type="project" value="InterPro"/>
</dbReference>
<accession>A0A8T0DC86</accession>
<dbReference type="InterPro" id="IPR000058">
    <property type="entry name" value="Znf_AN1"/>
</dbReference>
<keyword evidence="8" id="KW-1185">Reference proteome</keyword>
<evidence type="ECO:0000259" key="6">
    <source>
        <dbReference type="PROSITE" id="PS51039"/>
    </source>
</evidence>
<dbReference type="FunFam" id="4.10.1110.10:FF:000001">
    <property type="entry name" value="Zinc finger AN1-type containing 6"/>
    <property type="match status" value="1"/>
</dbReference>
<protein>
    <recommendedName>
        <fullName evidence="9">AN1-type zinc finger protein 6</fullName>
    </recommendedName>
</protein>
<dbReference type="PANTHER" id="PTHR10634">
    <property type="entry name" value="AN1-TYPE ZINC FINGER PROTEIN"/>
    <property type="match status" value="1"/>
</dbReference>
<dbReference type="Pfam" id="PF01754">
    <property type="entry name" value="zf-A20"/>
    <property type="match status" value="1"/>
</dbReference>
<keyword evidence="2 4" id="KW-0863">Zinc-finger</keyword>
<dbReference type="SMART" id="SM00154">
    <property type="entry name" value="ZnF_AN1"/>
    <property type="match status" value="1"/>
</dbReference>
<evidence type="ECO:0000256" key="2">
    <source>
        <dbReference type="ARBA" id="ARBA00022771"/>
    </source>
</evidence>
<dbReference type="AlphaFoldDB" id="A0A8T0DC86"/>
<dbReference type="Proteomes" id="UP000699462">
    <property type="component" value="Unassembled WGS sequence"/>
</dbReference>
<keyword evidence="1" id="KW-0479">Metal-binding</keyword>
<dbReference type="SMART" id="SM00259">
    <property type="entry name" value="ZnF_A20"/>
    <property type="match status" value="1"/>
</dbReference>
<evidence type="ECO:0000313" key="8">
    <source>
        <dbReference type="Proteomes" id="UP000699462"/>
    </source>
</evidence>
<proteinExistence type="predicted"/>
<dbReference type="InterPro" id="IPR035896">
    <property type="entry name" value="AN1-like_Znf"/>
</dbReference>
<evidence type="ECO:0000256" key="4">
    <source>
        <dbReference type="PROSITE-ProRule" id="PRU00449"/>
    </source>
</evidence>